<dbReference type="OrthoDB" id="6614738at2759"/>
<name>A0A1J1HNU9_9DIPT</name>
<keyword evidence="2" id="KW-1003">Cell membrane</keyword>
<dbReference type="SUPFAM" id="SSF53850">
    <property type="entry name" value="Periplasmic binding protein-like II"/>
    <property type="match status" value="1"/>
</dbReference>
<proteinExistence type="predicted"/>
<reference evidence="11 12" key="1">
    <citation type="submission" date="2015-04" db="EMBL/GenBank/DDBJ databases">
        <authorList>
            <person name="Syromyatnikov M.Y."/>
            <person name="Popov V.N."/>
        </authorList>
    </citation>
    <scope>NUCLEOTIDE SEQUENCE [LARGE SCALE GENOMIC DNA]</scope>
</reference>
<protein>
    <submittedName>
        <fullName evidence="11">CLUMA_CG001692, isoform A</fullName>
    </submittedName>
</protein>
<evidence type="ECO:0000256" key="1">
    <source>
        <dbReference type="ARBA" id="ARBA00004651"/>
    </source>
</evidence>
<evidence type="ECO:0000313" key="12">
    <source>
        <dbReference type="Proteomes" id="UP000183832"/>
    </source>
</evidence>
<evidence type="ECO:0000256" key="2">
    <source>
        <dbReference type="ARBA" id="ARBA00022475"/>
    </source>
</evidence>
<evidence type="ECO:0000256" key="5">
    <source>
        <dbReference type="ARBA" id="ARBA00023136"/>
    </source>
</evidence>
<organism evidence="11 12">
    <name type="scientific">Clunio marinus</name>
    <dbReference type="NCBI Taxonomy" id="568069"/>
    <lineage>
        <taxon>Eukaryota</taxon>
        <taxon>Metazoa</taxon>
        <taxon>Ecdysozoa</taxon>
        <taxon>Arthropoda</taxon>
        <taxon>Hexapoda</taxon>
        <taxon>Insecta</taxon>
        <taxon>Pterygota</taxon>
        <taxon>Neoptera</taxon>
        <taxon>Endopterygota</taxon>
        <taxon>Diptera</taxon>
        <taxon>Nematocera</taxon>
        <taxon>Chironomoidea</taxon>
        <taxon>Chironomidae</taxon>
        <taxon>Clunio</taxon>
    </lineage>
</organism>
<keyword evidence="5 8" id="KW-0472">Membrane</keyword>
<dbReference type="Pfam" id="PF24061">
    <property type="entry name" value="LBD_receptor"/>
    <property type="match status" value="1"/>
</dbReference>
<dbReference type="PANTHER" id="PTHR42643:SF24">
    <property type="entry name" value="IONOTROPIC RECEPTOR 60A"/>
    <property type="match status" value="1"/>
</dbReference>
<feature type="domain" description="Putative ionotropic receptor ligand binding" evidence="10">
    <location>
        <begin position="55"/>
        <end position="230"/>
    </location>
</feature>
<dbReference type="EMBL" id="CVRI01000006">
    <property type="protein sequence ID" value="CRK87905.1"/>
    <property type="molecule type" value="Genomic_DNA"/>
</dbReference>
<evidence type="ECO:0000313" key="11">
    <source>
        <dbReference type="EMBL" id="CRK87905.1"/>
    </source>
</evidence>
<dbReference type="InterPro" id="IPR056198">
    <property type="entry name" value="LBD_receptor"/>
</dbReference>
<dbReference type="Gene3D" id="1.10.287.70">
    <property type="match status" value="1"/>
</dbReference>
<comment type="subcellular location">
    <subcellularLocation>
        <location evidence="1">Cell membrane</location>
        <topology evidence="1">Multi-pass membrane protein</topology>
    </subcellularLocation>
</comment>
<evidence type="ECO:0000256" key="4">
    <source>
        <dbReference type="ARBA" id="ARBA00022989"/>
    </source>
</evidence>
<feature type="transmembrane region" description="Helical" evidence="8">
    <location>
        <begin position="376"/>
        <end position="395"/>
    </location>
</feature>
<evidence type="ECO:0000256" key="7">
    <source>
        <dbReference type="ARBA" id="ARBA00023180"/>
    </source>
</evidence>
<dbReference type="PANTHER" id="PTHR42643">
    <property type="entry name" value="IONOTROPIC RECEPTOR 20A-RELATED"/>
    <property type="match status" value="1"/>
</dbReference>
<keyword evidence="7" id="KW-0325">Glycoprotein</keyword>
<keyword evidence="4 8" id="KW-1133">Transmembrane helix</keyword>
<keyword evidence="9" id="KW-0732">Signal</keyword>
<dbReference type="Proteomes" id="UP000183832">
    <property type="component" value="Unassembled WGS sequence"/>
</dbReference>
<evidence type="ECO:0000256" key="9">
    <source>
        <dbReference type="SAM" id="SignalP"/>
    </source>
</evidence>
<feature type="chain" id="PRO_5009619007" evidence="9">
    <location>
        <begin position="21"/>
        <end position="651"/>
    </location>
</feature>
<sequence length="651" mass="75114">MEVFKLFGAFLLICVIGIEANIWDDFQNKMLGKNRKGNRFDVSICVNQILRKYLKPDYMKNSSTIFLNLLPNGETSSMMTQQRILKLLNEDENHQVNLIIKDDSPPQENEPRALEKAKNYLIIVTFPLDIVENIKKLQKLNSWNHEAKFVVVVTERYADQFEMELVVSGAFKLFFDYSILNLYVLIQNLDADSLLQTFIWYPYDGDSCSDVISFYNLEVIDECEMLKDSRDGDPKFELREIVAEKSRLPDKFHQCPLIVTTPIWEPFVIGSPEAPTDGIEVMLVKTFAEKLEMTLEFNVIDDATAFSLVTEDEETGFYASLINREVDVMIGGLYDNEVSRKLLSTTIPYDSDEITWCVQRSGLAPNWTNSFAIFDIMLWIYAIICMFVCAVFLYISVKIEKDRKENFMWAVIITLCYSIGIYGHYEPKRGFIRYYVGFLLLYGLHFSAAYHSFLLSVLTTPRYSPQTSTIDEAIDAEYHFTGGENLKAVFERTEGASEYLREAYKPCYEMDKCLMDIERDEKLAVAISRQHATNARIPLNVENMYCFDKANNIFSFSVVMLFKKDHHLLPAVNVLIRRITESGFILKWKADTEKANLKEMERGDPHENAEPLNLGHFLGSFVLMFVGFCLALAAFIGEWIVFFLAKKKKEN</sequence>
<accession>A0A1J1HNU9</accession>
<dbReference type="GO" id="GO:0005886">
    <property type="term" value="C:plasma membrane"/>
    <property type="evidence" value="ECO:0007669"/>
    <property type="project" value="UniProtKB-SubCell"/>
</dbReference>
<keyword evidence="12" id="KW-1185">Reference proteome</keyword>
<dbReference type="AlphaFoldDB" id="A0A1J1HNU9"/>
<dbReference type="InterPro" id="IPR052192">
    <property type="entry name" value="Insect_Ionotropic_Sensory_Rcpt"/>
</dbReference>
<feature type="transmembrane region" description="Helical" evidence="8">
    <location>
        <begin position="431"/>
        <end position="458"/>
    </location>
</feature>
<feature type="signal peptide" evidence="9">
    <location>
        <begin position="1"/>
        <end position="20"/>
    </location>
</feature>
<keyword evidence="6" id="KW-0675">Receptor</keyword>
<gene>
    <name evidence="11" type="ORF">CLUMA_CG001692</name>
</gene>
<evidence type="ECO:0000256" key="6">
    <source>
        <dbReference type="ARBA" id="ARBA00023170"/>
    </source>
</evidence>
<feature type="transmembrane region" description="Helical" evidence="8">
    <location>
        <begin position="621"/>
        <end position="645"/>
    </location>
</feature>
<feature type="transmembrane region" description="Helical" evidence="8">
    <location>
        <begin position="407"/>
        <end position="425"/>
    </location>
</feature>
<evidence type="ECO:0000259" key="10">
    <source>
        <dbReference type="Pfam" id="PF24061"/>
    </source>
</evidence>
<evidence type="ECO:0000256" key="3">
    <source>
        <dbReference type="ARBA" id="ARBA00022692"/>
    </source>
</evidence>
<keyword evidence="3 8" id="KW-0812">Transmembrane</keyword>
<evidence type="ECO:0000256" key="8">
    <source>
        <dbReference type="SAM" id="Phobius"/>
    </source>
</evidence>
<dbReference type="STRING" id="568069.A0A1J1HNU9"/>
<dbReference type="Gene3D" id="3.40.190.10">
    <property type="entry name" value="Periplasmic binding protein-like II"/>
    <property type="match status" value="1"/>
</dbReference>